<protein>
    <submittedName>
        <fullName evidence="3">MOSC domain protein</fullName>
    </submittedName>
</protein>
<accession>A0A2N5N437</accession>
<sequence length="202" mass="21865">MTNDQPGVDPQAASSAKSGKRKGSPAFVAGLYTADAPGSFVSRELAEAELEFGGIRGDRHFGVTSRADSRQPMYPRGTEILNRRQISILSREELEETRERMGIEALDPEWIGGNLLLSGYPGLTQLPAGSRLLFPSGAGLVCEGENHPCTDAGKEVERHVAPKERLPQAFVKAARGRRGIVCSVERPGRIAFGDEIRIIPPM</sequence>
<gene>
    <name evidence="3" type="ORF">B8V81_3493</name>
</gene>
<feature type="region of interest" description="Disordered" evidence="1">
    <location>
        <begin position="1"/>
        <end position="23"/>
    </location>
</feature>
<evidence type="ECO:0000313" key="3">
    <source>
        <dbReference type="EMBL" id="PLT45062.1"/>
    </source>
</evidence>
<dbReference type="GO" id="GO:0003824">
    <property type="term" value="F:catalytic activity"/>
    <property type="evidence" value="ECO:0007669"/>
    <property type="project" value="InterPro"/>
</dbReference>
<dbReference type="RefSeq" id="WP_084137440.1">
    <property type="nucleotide sequence ID" value="NZ_BIMM01000164.1"/>
</dbReference>
<evidence type="ECO:0000256" key="1">
    <source>
        <dbReference type="SAM" id="MobiDB-lite"/>
    </source>
</evidence>
<dbReference type="InterPro" id="IPR052716">
    <property type="entry name" value="MOSC_domain"/>
</dbReference>
<proteinExistence type="predicted"/>
<dbReference type="PANTHER" id="PTHR36930">
    <property type="entry name" value="METAL-SULFUR CLUSTER BIOSYNTHESIS PROTEINS YUAD-RELATED"/>
    <property type="match status" value="1"/>
</dbReference>
<organism evidence="3 4">
    <name type="scientific">Paenibacillus pasadenensis</name>
    <dbReference type="NCBI Taxonomy" id="217090"/>
    <lineage>
        <taxon>Bacteria</taxon>
        <taxon>Bacillati</taxon>
        <taxon>Bacillota</taxon>
        <taxon>Bacilli</taxon>
        <taxon>Bacillales</taxon>
        <taxon>Paenibacillaceae</taxon>
        <taxon>Paenibacillus</taxon>
    </lineage>
</organism>
<evidence type="ECO:0000259" key="2">
    <source>
        <dbReference type="PROSITE" id="PS51340"/>
    </source>
</evidence>
<dbReference type="Pfam" id="PF03473">
    <property type="entry name" value="MOSC"/>
    <property type="match status" value="1"/>
</dbReference>
<dbReference type="GO" id="GO:0030151">
    <property type="term" value="F:molybdenum ion binding"/>
    <property type="evidence" value="ECO:0007669"/>
    <property type="project" value="InterPro"/>
</dbReference>
<feature type="domain" description="MOSC" evidence="2">
    <location>
        <begin position="39"/>
        <end position="199"/>
    </location>
</feature>
<dbReference type="OrthoDB" id="9808413at2"/>
<reference evidence="3 4" key="1">
    <citation type="submission" date="2017-05" db="EMBL/GenBank/DDBJ databases">
        <title>Functional genome analysis of Paenibacillus pasadenensis strain R16: insights on endophytic life style and antifungal activity.</title>
        <authorList>
            <person name="Passera A."/>
            <person name="Marcolungo L."/>
            <person name="Casati P."/>
            <person name="Brasca M."/>
            <person name="Quaglino F."/>
            <person name="Delledonne M."/>
        </authorList>
    </citation>
    <scope>NUCLEOTIDE SEQUENCE [LARGE SCALE GENOMIC DNA]</scope>
    <source>
        <strain evidence="3 4">R16</strain>
    </source>
</reference>
<dbReference type="EMBL" id="NFEZ01000004">
    <property type="protein sequence ID" value="PLT45062.1"/>
    <property type="molecule type" value="Genomic_DNA"/>
</dbReference>
<comment type="caution">
    <text evidence="3">The sequence shown here is derived from an EMBL/GenBank/DDBJ whole genome shotgun (WGS) entry which is preliminary data.</text>
</comment>
<keyword evidence="4" id="KW-1185">Reference proteome</keyword>
<evidence type="ECO:0000313" key="4">
    <source>
        <dbReference type="Proteomes" id="UP000234789"/>
    </source>
</evidence>
<dbReference type="SUPFAM" id="SSF50800">
    <property type="entry name" value="PK beta-barrel domain-like"/>
    <property type="match status" value="1"/>
</dbReference>
<dbReference type="Proteomes" id="UP000234789">
    <property type="component" value="Unassembled WGS sequence"/>
</dbReference>
<dbReference type="PANTHER" id="PTHR36930:SF1">
    <property type="entry name" value="MOSC DOMAIN-CONTAINING PROTEIN"/>
    <property type="match status" value="1"/>
</dbReference>
<name>A0A2N5N437_9BACL</name>
<dbReference type="InterPro" id="IPR005302">
    <property type="entry name" value="MoCF_Sase_C"/>
</dbReference>
<dbReference type="PROSITE" id="PS51340">
    <property type="entry name" value="MOSC"/>
    <property type="match status" value="1"/>
</dbReference>
<dbReference type="InterPro" id="IPR011037">
    <property type="entry name" value="Pyrv_Knase-like_insert_dom_sf"/>
</dbReference>
<dbReference type="GO" id="GO:0030170">
    <property type="term" value="F:pyridoxal phosphate binding"/>
    <property type="evidence" value="ECO:0007669"/>
    <property type="project" value="InterPro"/>
</dbReference>
<dbReference type="Gene3D" id="2.40.33.20">
    <property type="entry name" value="PK beta-barrel domain-like"/>
    <property type="match status" value="1"/>
</dbReference>
<dbReference type="AlphaFoldDB" id="A0A2N5N437"/>